<keyword evidence="2" id="KW-1134">Transmembrane beta strand</keyword>
<dbReference type="Gene3D" id="1.20.1600.10">
    <property type="entry name" value="Outer membrane efflux proteins (OEP)"/>
    <property type="match status" value="1"/>
</dbReference>
<name>A0ABT2BFS4_9BURK</name>
<dbReference type="Pfam" id="PF02321">
    <property type="entry name" value="OEP"/>
    <property type="match status" value="2"/>
</dbReference>
<keyword evidence="2" id="KW-0732">Signal</keyword>
<feature type="signal peptide" evidence="2">
    <location>
        <begin position="1"/>
        <end position="22"/>
    </location>
</feature>
<protein>
    <submittedName>
        <fullName evidence="3">Efflux transporter outer membrane subunit</fullName>
    </submittedName>
</protein>
<dbReference type="EMBL" id="JANUGV010000001">
    <property type="protein sequence ID" value="MCS0607364.1"/>
    <property type="molecule type" value="Genomic_DNA"/>
</dbReference>
<gene>
    <name evidence="3" type="ORF">NX773_04190</name>
</gene>
<dbReference type="SUPFAM" id="SSF56954">
    <property type="entry name" value="Outer membrane efflux proteins (OEP)"/>
    <property type="match status" value="1"/>
</dbReference>
<keyword evidence="2" id="KW-0472">Membrane</keyword>
<keyword evidence="2" id="KW-0812">Transmembrane</keyword>
<dbReference type="PANTHER" id="PTHR30203">
    <property type="entry name" value="OUTER MEMBRANE CATION EFFLUX PROTEIN"/>
    <property type="match status" value="1"/>
</dbReference>
<dbReference type="InterPro" id="IPR003423">
    <property type="entry name" value="OMP_efflux"/>
</dbReference>
<evidence type="ECO:0000313" key="3">
    <source>
        <dbReference type="EMBL" id="MCS0607364.1"/>
    </source>
</evidence>
<organism evidence="3 4">
    <name type="scientific">Massilia solisilvae</name>
    <dbReference type="NCBI Taxonomy" id="1811225"/>
    <lineage>
        <taxon>Bacteria</taxon>
        <taxon>Pseudomonadati</taxon>
        <taxon>Pseudomonadota</taxon>
        <taxon>Betaproteobacteria</taxon>
        <taxon>Burkholderiales</taxon>
        <taxon>Oxalobacteraceae</taxon>
        <taxon>Telluria group</taxon>
        <taxon>Massilia</taxon>
    </lineage>
</organism>
<reference evidence="3 4" key="1">
    <citation type="submission" date="2022-08" db="EMBL/GenBank/DDBJ databases">
        <title>Reclassification of Massilia species as members of the genera Telluria, Duganella, Pseudoduganella, Mokoshia gen. nov. and Zemynaea gen. nov. using orthogonal and non-orthogonal genome-based approaches.</title>
        <authorList>
            <person name="Bowman J.P."/>
        </authorList>
    </citation>
    <scope>NUCLEOTIDE SEQUENCE [LARGE SCALE GENOMIC DNA]</scope>
    <source>
        <strain evidence="3 4">JCM 31607</strain>
    </source>
</reference>
<dbReference type="PANTHER" id="PTHR30203:SF33">
    <property type="entry name" value="BLR4455 PROTEIN"/>
    <property type="match status" value="1"/>
</dbReference>
<dbReference type="RefSeq" id="WP_258855098.1">
    <property type="nucleotide sequence ID" value="NZ_JANUGV010000001.1"/>
</dbReference>
<comment type="caution">
    <text evidence="3">The sequence shown here is derived from an EMBL/GenBank/DDBJ whole genome shotgun (WGS) entry which is preliminary data.</text>
</comment>
<evidence type="ECO:0000256" key="1">
    <source>
        <dbReference type="ARBA" id="ARBA00007613"/>
    </source>
</evidence>
<dbReference type="Gene3D" id="2.20.200.10">
    <property type="entry name" value="Outer membrane efflux proteins (OEP)"/>
    <property type="match status" value="1"/>
</dbReference>
<dbReference type="NCBIfam" id="TIGR01845">
    <property type="entry name" value="outer_NodT"/>
    <property type="match status" value="1"/>
</dbReference>
<comment type="similarity">
    <text evidence="1 2">Belongs to the outer membrane factor (OMF) (TC 1.B.17) family.</text>
</comment>
<dbReference type="InterPro" id="IPR010131">
    <property type="entry name" value="MdtP/NodT-like"/>
</dbReference>
<keyword evidence="4" id="KW-1185">Reference proteome</keyword>
<sequence length="457" mass="48154">MKRAALAALAALLAGCSLPRHPAPAPTLQMPAHWRTAVGPGAPVERDWWQAFHDPALANLVQQALARNADVRTAQARLQEYLARITVAASGQWPMLTASGGPSRAEAIGSTGSPTVVTSVTAGVQASYELDVFGRAAATTRAARLDYQSQLALADATALSVAANTANGYLNLRGLDAQLELARATLVSRRRSLDLARRQFEVGYSSRLELAQAEAEYRTTAGVVPQLERSIALQENALALLAGANPGVVARGLPLAELAPPAIAPWLPSQLVRRRPDVAAAESAVAAADASLAVARDQLLPSIRISAALSGAGSNLPELLSNPTALWSIGGSILAPVFDAGRLRAQTDIAASVRDRAVFAYEATVRTAFAETDNALASIRRLGEQIVEADARRVAAAEALRIAHNRYANGYASYLEELDAQRNLFTAEQTVLQLRAGLLGAHVDLYRALGGGWAPAR</sequence>
<keyword evidence="2" id="KW-0449">Lipoprotein</keyword>
<evidence type="ECO:0000313" key="4">
    <source>
        <dbReference type="Proteomes" id="UP001205861"/>
    </source>
</evidence>
<accession>A0ABT2BFS4</accession>
<comment type="subcellular location">
    <subcellularLocation>
        <location evidence="2">Cell membrane</location>
        <topology evidence="2">Lipid-anchor</topology>
    </subcellularLocation>
</comment>
<feature type="chain" id="PRO_5044987459" evidence="2">
    <location>
        <begin position="23"/>
        <end position="457"/>
    </location>
</feature>
<evidence type="ECO:0000256" key="2">
    <source>
        <dbReference type="RuleBase" id="RU362097"/>
    </source>
</evidence>
<keyword evidence="2" id="KW-0564">Palmitate</keyword>
<dbReference type="PROSITE" id="PS51257">
    <property type="entry name" value="PROKAR_LIPOPROTEIN"/>
    <property type="match status" value="1"/>
</dbReference>
<proteinExistence type="inferred from homology"/>
<dbReference type="Proteomes" id="UP001205861">
    <property type="component" value="Unassembled WGS sequence"/>
</dbReference>